<feature type="compositionally biased region" description="Polar residues" evidence="3">
    <location>
        <begin position="230"/>
        <end position="244"/>
    </location>
</feature>
<feature type="compositionally biased region" description="Basic and acidic residues" evidence="3">
    <location>
        <begin position="17"/>
        <end position="26"/>
    </location>
</feature>
<evidence type="ECO:0000259" key="6">
    <source>
        <dbReference type="Pfam" id="PF26254"/>
    </source>
</evidence>
<dbReference type="Proteomes" id="UP001145021">
    <property type="component" value="Unassembled WGS sequence"/>
</dbReference>
<dbReference type="Pfam" id="PF26280">
    <property type="entry name" value="Ig_TRAPPC9-Trs120_2nd"/>
    <property type="match status" value="1"/>
</dbReference>
<dbReference type="InterPro" id="IPR058564">
    <property type="entry name" value="TPR_TRAPPC9_Trs120"/>
</dbReference>
<feature type="domain" description="Trs120/TRAPPC9 third Ig-like" evidence="7">
    <location>
        <begin position="1373"/>
        <end position="1435"/>
    </location>
</feature>
<feature type="compositionally biased region" description="Polar residues" evidence="3">
    <location>
        <begin position="1548"/>
        <end position="1557"/>
    </location>
</feature>
<gene>
    <name evidence="8" type="ORF">LPJ64_004277</name>
</gene>
<comment type="subcellular location">
    <subcellularLocation>
        <location evidence="1">Golgi apparatus</location>
    </subcellularLocation>
</comment>
<dbReference type="Pfam" id="PF08626">
    <property type="entry name" value="TRAPPC9-Trs120"/>
    <property type="match status" value="1"/>
</dbReference>
<comment type="caution">
    <text evidence="8">The sequence shown here is derived from an EMBL/GenBank/DDBJ whole genome shotgun (WGS) entry which is preliminary data.</text>
</comment>
<organism evidence="8 9">
    <name type="scientific">Coemansia asiatica</name>
    <dbReference type="NCBI Taxonomy" id="1052880"/>
    <lineage>
        <taxon>Eukaryota</taxon>
        <taxon>Fungi</taxon>
        <taxon>Fungi incertae sedis</taxon>
        <taxon>Zoopagomycota</taxon>
        <taxon>Kickxellomycotina</taxon>
        <taxon>Kickxellomycetes</taxon>
        <taxon>Kickxellales</taxon>
        <taxon>Kickxellaceae</taxon>
        <taxon>Coemansia</taxon>
    </lineage>
</organism>
<dbReference type="EMBL" id="JANBOH010000200">
    <property type="protein sequence ID" value="KAJ1644010.1"/>
    <property type="molecule type" value="Genomic_DNA"/>
</dbReference>
<evidence type="ECO:0000259" key="5">
    <source>
        <dbReference type="Pfam" id="PF26251"/>
    </source>
</evidence>
<protein>
    <submittedName>
        <fullName evidence="8">Uncharacterized protein</fullName>
    </submittedName>
</protein>
<keyword evidence="9" id="KW-1185">Reference proteome</keyword>
<sequence length="1657" mass="179052">MTEQSIPKGAAESSSHSGERLDKADTRHSFAASTVTAVDAAGIRVMLVPIGQVRQHKLKEWTSSIAECSRVELSEILAHVDPELVAESYSNTGAGGSGGVGIEGALHFVYTTGIDEDHEYLEGLQTCRQTLGVIGIVDCKATADVAEAYEDFLQQVSQFPTVVAYRCLALDHAADLEDDISGLTVIPNAGGSLSFYLQTLISDFAGTMVSALSLMAKSIEDRADLLSSTEPSSIQSASVTSLSDQEIPAQDIQRQHSSSRSSMQEASELAATAMAHRVSIASPGGQRRGSTHSLPTNRGRRGGELDRDAVIPSSPISAIFERKASKTSDAAGSGRLKKLQADLFLMSGRLAEAFSAYAASIEASKAAGDHLWHAVALEGYCAALLLLCGRPRERRLVAAFIAGIPDIGSPGQGNISPQSADLSELLTHIGRLFAQVPMIYERCYTFTPLLHAEACVRAALVLHATREALLDDSESALSALISMRELGRMPSTAASCETQVRDVVANTKNIPLRSVINEWMQRGWASSFASLALADQLEMSAEIGSLFRSIGYSRKAFFFLRQFLLLAIPVLLRTATAQRNAGTSASVTSPGARPSMSSRTDHTAFSAFSDGSSAFAAVSSAAAAALSASNIAMYSPPTSPSHKRTSFGLESGRGEPPALLAREWFSKPRASLRYAVVACLDALVYSFGLGSTHMDGGGWMHLQADVLRECLAISEALPSYPHAIASAFRLVRCLSHLSSIVPESQKRALFDEQHMLRSYLLRTIGLFHQRYHFDSKWSLNQQQDAQLLDPTALAADKPVQRVIGRDAAVLGGVLDSLLVGIQFCTFPSNPPPIPVASKEGHQLKDAGSGALFLHNPSAQTQGDVPPVLVACEEAHFVVTLQNPFPFSLPLTDLSLVGEILTSSNEEEASKGSMKDALANGIDLSSQKVHCTIPASGSVQVLIVATPHVSGQLKILGLKLTLFQHLMVQCILAEEAEGDATRRLKELPIKQRLEAERNSLLGLDKPLPDSPAVRLSTMNPGHLLHTEIVPPLPRLTVIESSLAFEESLSVYEGESRIISLTLVNSSETAVVDLLEVAFEPLATLDGIKRSDDMRSDAHMRDLIAAAFSYKKPLSNAANRTDVVVVDPCGKLCLNIRVSGLSGLNGGEIVVRYRSNELASSWSRELRWPLRVSVVRFIAPAQESKTGATASSDLGVKYSDLPTFIARAVTTEDRNLKVASSSMELVSILREAYVKHQKNLDKAGCGPKQKQAYDLFYLAEINMVNLGSTDVELTVETDLSTIPGDSALALSSGGPRKSSFIKSFIVHMSGRRSLSRIIIPLPRVFLSNKLLQSAVPGLEADGGPDRSVFYPWQRLLSEPADKNSEWISGIDSQGNRRQFVLSKTGGMTDRELEKLREIYWYKQDICSRIRMHWICNQSGRSGYIDPRPLFALNELSLGAIRPKSLDLQVLVDNKPVCRIDACIVRAQCLSGSLYDIEFQLYNHFESDLELEISAWAVRDADDPDNAPLSAPTQTFDSIDPAAATKQYLSEILSQKAMFVPYSGAGQSASKSNGSFSFQPSAHEPDTRPPSTSDDYSKALGALPPLECSEDIVFDDICDLQLPKIAAGANYSVYLPLFILSPGIYKIEYMVCSRSRPASADADVSGNVLIHETIIIDSNQ</sequence>
<dbReference type="GO" id="GO:0005802">
    <property type="term" value="C:trans-Golgi network"/>
    <property type="evidence" value="ECO:0007669"/>
    <property type="project" value="TreeGrafter"/>
</dbReference>
<dbReference type="Pfam" id="PF26282">
    <property type="entry name" value="Ig_TRAPPC9-Trs120_3rd"/>
    <property type="match status" value="1"/>
</dbReference>
<feature type="domain" description="Trs120/TRAPPC9 first Ig-like" evidence="6">
    <location>
        <begin position="846"/>
        <end position="898"/>
    </location>
</feature>
<feature type="region of interest" description="Disordered" evidence="3">
    <location>
        <begin position="280"/>
        <end position="308"/>
    </location>
</feature>
<feature type="domain" description="Trs120/TRAPPC9 N-terminal" evidence="4">
    <location>
        <begin position="37"/>
        <end position="387"/>
    </location>
</feature>
<dbReference type="Pfam" id="PF26254">
    <property type="entry name" value="Ig_TRAPPC9-Trs120_1st"/>
    <property type="match status" value="1"/>
</dbReference>
<dbReference type="InterPro" id="IPR058565">
    <property type="entry name" value="Ig_TRAPPC9_Trs120_1st"/>
</dbReference>
<evidence type="ECO:0000313" key="9">
    <source>
        <dbReference type="Proteomes" id="UP001145021"/>
    </source>
</evidence>
<dbReference type="InterPro" id="IPR013935">
    <property type="entry name" value="Trs120_TRAPPC9"/>
</dbReference>
<dbReference type="InterPro" id="IPR058563">
    <property type="entry name" value="Trs120_TRAPPC9_N"/>
</dbReference>
<evidence type="ECO:0000259" key="7">
    <source>
        <dbReference type="Pfam" id="PF26282"/>
    </source>
</evidence>
<feature type="region of interest" description="Disordered" evidence="3">
    <location>
        <begin position="230"/>
        <end position="268"/>
    </location>
</feature>
<evidence type="ECO:0000313" key="8">
    <source>
        <dbReference type="EMBL" id="KAJ1644010.1"/>
    </source>
</evidence>
<feature type="region of interest" description="Disordered" evidence="3">
    <location>
        <begin position="1"/>
        <end position="26"/>
    </location>
</feature>
<evidence type="ECO:0000256" key="3">
    <source>
        <dbReference type="SAM" id="MobiDB-lite"/>
    </source>
</evidence>
<dbReference type="PANTHER" id="PTHR21512">
    <property type="entry name" value="TRAFFICKING PROTEIN PARTICLE COMPLEX SUBUNIT 9"/>
    <property type="match status" value="1"/>
</dbReference>
<feature type="domain" description="Trs120/TRAPPC9 TPR region" evidence="5">
    <location>
        <begin position="448"/>
        <end position="736"/>
    </location>
</feature>
<dbReference type="PANTHER" id="PTHR21512:SF5">
    <property type="entry name" value="TRAFFICKING PROTEIN PARTICLE COMPLEX SUBUNIT 9"/>
    <property type="match status" value="1"/>
</dbReference>
<name>A0A9W7XK07_9FUNG</name>
<evidence type="ECO:0000256" key="1">
    <source>
        <dbReference type="ARBA" id="ARBA00004555"/>
    </source>
</evidence>
<accession>A0A9W7XK07</accession>
<evidence type="ECO:0000259" key="4">
    <source>
        <dbReference type="Pfam" id="PF08626"/>
    </source>
</evidence>
<keyword evidence="2" id="KW-0333">Golgi apparatus</keyword>
<evidence type="ECO:0000256" key="2">
    <source>
        <dbReference type="ARBA" id="ARBA00023034"/>
    </source>
</evidence>
<feature type="region of interest" description="Disordered" evidence="3">
    <location>
        <begin position="1548"/>
        <end position="1573"/>
    </location>
</feature>
<dbReference type="Pfam" id="PF26251">
    <property type="entry name" value="TPR_TRAPPC9-Trs120"/>
    <property type="match status" value="1"/>
</dbReference>
<proteinExistence type="predicted"/>
<reference evidence="8" key="1">
    <citation type="submission" date="2022-07" db="EMBL/GenBank/DDBJ databases">
        <title>Phylogenomic reconstructions and comparative analyses of Kickxellomycotina fungi.</title>
        <authorList>
            <person name="Reynolds N.K."/>
            <person name="Stajich J.E."/>
            <person name="Barry K."/>
            <person name="Grigoriev I.V."/>
            <person name="Crous P."/>
            <person name="Smith M.E."/>
        </authorList>
    </citation>
    <scope>NUCLEOTIDE SEQUENCE</scope>
    <source>
        <strain evidence="8">NBRC 105413</strain>
    </source>
</reference>
<dbReference type="InterPro" id="IPR058567">
    <property type="entry name" value="Ig_TRAPPC9_Trs120_3rd"/>
</dbReference>